<gene>
    <name evidence="1" type="ORF">AB1I55_09900</name>
</gene>
<organism evidence="1 2">
    <name type="scientific">Enterococcus entomosocium</name>
    <dbReference type="NCBI Taxonomy" id="3034352"/>
    <lineage>
        <taxon>Bacteria</taxon>
        <taxon>Bacillati</taxon>
        <taxon>Bacillota</taxon>
        <taxon>Bacilli</taxon>
        <taxon>Lactobacillales</taxon>
        <taxon>Enterococcaceae</taxon>
        <taxon>Enterococcus</taxon>
    </lineage>
</organism>
<evidence type="ECO:0008006" key="3">
    <source>
        <dbReference type="Google" id="ProtNLM"/>
    </source>
</evidence>
<evidence type="ECO:0000313" key="2">
    <source>
        <dbReference type="Proteomes" id="UP001554047"/>
    </source>
</evidence>
<reference evidence="1 2" key="1">
    <citation type="submission" date="2024-05" db="EMBL/GenBank/DDBJ databases">
        <title>Human gut microbiome strain richness.</title>
        <authorList>
            <person name="Chen-Liaw A."/>
        </authorList>
    </citation>
    <scope>NUCLEOTIDE SEQUENCE [LARGE SCALE GENOMIC DNA]</scope>
    <source>
        <strain evidence="1 2">J1100102st1_G3_J1100102_180507</strain>
    </source>
</reference>
<comment type="caution">
    <text evidence="1">The sequence shown here is derived from an EMBL/GenBank/DDBJ whole genome shotgun (WGS) entry which is preliminary data.</text>
</comment>
<name>A0ABV3MD86_9ENTE</name>
<evidence type="ECO:0000313" key="1">
    <source>
        <dbReference type="EMBL" id="MEW3466403.1"/>
    </source>
</evidence>
<dbReference type="Proteomes" id="UP001554047">
    <property type="component" value="Unassembled WGS sequence"/>
</dbReference>
<keyword evidence="2" id="KW-1185">Reference proteome</keyword>
<sequence>MVTGSGKADQHLDGNTFSNRLEQYKSRMIANGILEEDINTLMLNTQNMEVKNSFLTKYRVELAGIMINIAGNAINLLQYLGR</sequence>
<protein>
    <recommendedName>
        <fullName evidence="3">Flagellin C-terminal domain-containing protein</fullName>
    </recommendedName>
</protein>
<dbReference type="RefSeq" id="WP_196044386.1">
    <property type="nucleotide sequence ID" value="NZ_JBFDTA010000010.1"/>
</dbReference>
<proteinExistence type="predicted"/>
<dbReference type="EMBL" id="JBFDTB010000015">
    <property type="protein sequence ID" value="MEW3466403.1"/>
    <property type="molecule type" value="Genomic_DNA"/>
</dbReference>
<accession>A0ABV3MD86</accession>